<dbReference type="GO" id="GO:0005615">
    <property type="term" value="C:extracellular space"/>
    <property type="evidence" value="ECO:0007669"/>
    <property type="project" value="TreeGrafter"/>
</dbReference>
<dbReference type="Gene3D" id="2.60.120.230">
    <property type="match status" value="1"/>
</dbReference>
<evidence type="ECO:0000313" key="5">
    <source>
        <dbReference type="Proteomes" id="UP000094527"/>
    </source>
</evidence>
<dbReference type="GO" id="GO:0042420">
    <property type="term" value="P:dopamine catabolic process"/>
    <property type="evidence" value="ECO:0007669"/>
    <property type="project" value="TreeGrafter"/>
</dbReference>
<evidence type="ECO:0000259" key="3">
    <source>
        <dbReference type="Pfam" id="PF03712"/>
    </source>
</evidence>
<dbReference type="GO" id="GO:0005507">
    <property type="term" value="F:copper ion binding"/>
    <property type="evidence" value="ECO:0007669"/>
    <property type="project" value="TreeGrafter"/>
</dbReference>
<dbReference type="EMBL" id="LJIJ01000021">
    <property type="protein sequence ID" value="ODN05520.1"/>
    <property type="molecule type" value="Genomic_DNA"/>
</dbReference>
<dbReference type="InterPro" id="IPR024548">
    <property type="entry name" value="Cu2_monoox_C"/>
</dbReference>
<evidence type="ECO:0000256" key="2">
    <source>
        <dbReference type="SAM" id="MobiDB-lite"/>
    </source>
</evidence>
<comment type="caution">
    <text evidence="4">The sequence shown here is derived from an EMBL/GenBank/DDBJ whole genome shotgun (WGS) entry which is preliminary data.</text>
</comment>
<dbReference type="GO" id="GO:0004500">
    <property type="term" value="F:dopamine beta-monooxygenase activity"/>
    <property type="evidence" value="ECO:0007669"/>
    <property type="project" value="InterPro"/>
</dbReference>
<accession>A0A1D2NJS5</accession>
<dbReference type="InterPro" id="IPR008977">
    <property type="entry name" value="PHM/PNGase_F_dom_sf"/>
</dbReference>
<sequence length="226" mass="26517">FAILNLALGRAIQLVHIRDNKELPWILNENNYNFNYQQNRILRNETLILPGDTIITRCSYETTDRNGSVTVGGFSTRNEMCNGFFWYYNRIPGHGICRSSIRSDIYRSFVDIWNTTWSNPRIEMVVTSPRQNAGLVVSEVGNSIDWTIERRNQLQKYHQCPRLIFDAPTTQPPPLRRYTPPRRTPTNNIAPSSVENEILDPEYEYVSEYPKDIVRYEKPDVCRRRK</sequence>
<dbReference type="Pfam" id="PF03712">
    <property type="entry name" value="Cu2_monoox_C"/>
    <property type="match status" value="1"/>
</dbReference>
<keyword evidence="4" id="KW-0503">Monooxygenase</keyword>
<dbReference type="InterPro" id="IPR000945">
    <property type="entry name" value="DBH-like"/>
</dbReference>
<proteinExistence type="predicted"/>
<reference evidence="4 5" key="1">
    <citation type="journal article" date="2016" name="Genome Biol. Evol.">
        <title>Gene Family Evolution Reflects Adaptation to Soil Environmental Stressors in the Genome of the Collembolan Orchesella cincta.</title>
        <authorList>
            <person name="Faddeeva-Vakhrusheva A."/>
            <person name="Derks M.F."/>
            <person name="Anvar S.Y."/>
            <person name="Agamennone V."/>
            <person name="Suring W."/>
            <person name="Smit S."/>
            <person name="van Straalen N.M."/>
            <person name="Roelofs D."/>
        </authorList>
    </citation>
    <scope>NUCLEOTIDE SEQUENCE [LARGE SCALE GENOMIC DNA]</scope>
    <source>
        <tissue evidence="4">Mixed pool</tissue>
    </source>
</reference>
<dbReference type="GO" id="GO:0006589">
    <property type="term" value="P:octopamine biosynthetic process"/>
    <property type="evidence" value="ECO:0007669"/>
    <property type="project" value="TreeGrafter"/>
</dbReference>
<evidence type="ECO:0000256" key="1">
    <source>
        <dbReference type="ARBA" id="ARBA00023157"/>
    </source>
</evidence>
<protein>
    <submittedName>
        <fullName evidence="4">DBH-like monooxygenase protein 1</fullName>
    </submittedName>
</protein>
<organism evidence="4 5">
    <name type="scientific">Orchesella cincta</name>
    <name type="common">Springtail</name>
    <name type="synonym">Podura cincta</name>
    <dbReference type="NCBI Taxonomy" id="48709"/>
    <lineage>
        <taxon>Eukaryota</taxon>
        <taxon>Metazoa</taxon>
        <taxon>Ecdysozoa</taxon>
        <taxon>Arthropoda</taxon>
        <taxon>Hexapoda</taxon>
        <taxon>Collembola</taxon>
        <taxon>Entomobryomorpha</taxon>
        <taxon>Entomobryoidea</taxon>
        <taxon>Orchesellidae</taxon>
        <taxon>Orchesellinae</taxon>
        <taxon>Orchesella</taxon>
    </lineage>
</organism>
<evidence type="ECO:0000313" key="4">
    <source>
        <dbReference type="EMBL" id="ODN05520.1"/>
    </source>
</evidence>
<dbReference type="STRING" id="48709.A0A1D2NJS5"/>
<dbReference type="InterPro" id="IPR014784">
    <property type="entry name" value="Cu2_ascorb_mOase-like_C"/>
</dbReference>
<dbReference type="OrthoDB" id="10003276at2759"/>
<dbReference type="GO" id="GO:0042421">
    <property type="term" value="P:norepinephrine biosynthetic process"/>
    <property type="evidence" value="ECO:0007669"/>
    <property type="project" value="TreeGrafter"/>
</dbReference>
<feature type="non-terminal residue" evidence="4">
    <location>
        <position position="226"/>
    </location>
</feature>
<feature type="region of interest" description="Disordered" evidence="2">
    <location>
        <begin position="171"/>
        <end position="194"/>
    </location>
</feature>
<dbReference type="Proteomes" id="UP000094527">
    <property type="component" value="Unassembled WGS sequence"/>
</dbReference>
<dbReference type="GO" id="GO:0030667">
    <property type="term" value="C:secretory granule membrane"/>
    <property type="evidence" value="ECO:0007669"/>
    <property type="project" value="TreeGrafter"/>
</dbReference>
<keyword evidence="4" id="KW-0560">Oxidoreductase</keyword>
<dbReference type="PANTHER" id="PTHR10157:SF23">
    <property type="entry name" value="MOXD1 HOMOLOG 1"/>
    <property type="match status" value="1"/>
</dbReference>
<dbReference type="PANTHER" id="PTHR10157">
    <property type="entry name" value="DOPAMINE BETA HYDROXYLASE RELATED"/>
    <property type="match status" value="1"/>
</dbReference>
<feature type="domain" description="Copper type II ascorbate-dependent monooxygenase C-terminal" evidence="3">
    <location>
        <begin position="8"/>
        <end position="108"/>
    </location>
</feature>
<name>A0A1D2NJS5_ORCCI</name>
<feature type="non-terminal residue" evidence="4">
    <location>
        <position position="1"/>
    </location>
</feature>
<dbReference type="OMA" id="PWIINDE"/>
<gene>
    <name evidence="4" type="ORF">Ocin01_01101</name>
</gene>
<dbReference type="SUPFAM" id="SSF49742">
    <property type="entry name" value="PHM/PNGase F"/>
    <property type="match status" value="1"/>
</dbReference>
<keyword evidence="5" id="KW-1185">Reference proteome</keyword>
<dbReference type="AlphaFoldDB" id="A0A1D2NJS5"/>
<keyword evidence="1" id="KW-1015">Disulfide bond</keyword>